<dbReference type="EMBL" id="CP021111">
    <property type="protein sequence ID" value="ARP94739.1"/>
    <property type="molecule type" value="Genomic_DNA"/>
</dbReference>
<keyword evidence="3" id="KW-1185">Reference proteome</keyword>
<name>A0A1W6ZBP1_9BORD</name>
<keyword evidence="1" id="KW-1133">Transmembrane helix</keyword>
<feature type="transmembrane region" description="Helical" evidence="1">
    <location>
        <begin position="12"/>
        <end position="32"/>
    </location>
</feature>
<protein>
    <recommendedName>
        <fullName evidence="4">Prepilin</fullName>
    </recommendedName>
</protein>
<evidence type="ECO:0008006" key="4">
    <source>
        <dbReference type="Google" id="ProtNLM"/>
    </source>
</evidence>
<dbReference type="OrthoDB" id="8900503at2"/>
<evidence type="ECO:0000256" key="1">
    <source>
        <dbReference type="SAM" id="Phobius"/>
    </source>
</evidence>
<dbReference type="NCBIfam" id="TIGR02532">
    <property type="entry name" value="IV_pilin_GFxxxE"/>
    <property type="match status" value="1"/>
</dbReference>
<keyword evidence="1" id="KW-0812">Transmembrane</keyword>
<dbReference type="KEGG" id="bgm:CAL15_10275"/>
<evidence type="ECO:0000313" key="2">
    <source>
        <dbReference type="EMBL" id="ARP94739.1"/>
    </source>
</evidence>
<dbReference type="RefSeq" id="WP_086078505.1">
    <property type="nucleotide sequence ID" value="NZ_CP021111.1"/>
</dbReference>
<proteinExistence type="predicted"/>
<sequence length="353" mass="36832">MPFIVSRPARAAGFALLELSIALLIGTVLAVWGSAALMRRADDAAAQAVGAWLLEIRQAASHMLERHFDSLAAGTRPQDGQGRPLYADPLAPTLAEFKAEGLLPAGFPETVAGAAQARVRLLRPNACPGPACRIDALVYSTQPLRAADGAPDLMRMAVLTAAAAGYGGYATADGGGRLRGTAFDFPNPYAPGAAALPAGTPVLWAGLDAATADRYVRRFDTRDPQLQSNLTTAGSIDSAGRIHARGRLATSEYLEVGVAWPGDACSQEGLVARSGRGGVLTCRDGGWAAEDAGFGGAFSYNNRFGCSLHTGESTVNPRTGGCYCGYGYQAVIVSYGGKWNDDEGWTTGYICVR</sequence>
<keyword evidence="1" id="KW-0472">Membrane</keyword>
<gene>
    <name evidence="2" type="ORF">CAL15_10275</name>
</gene>
<organism evidence="2 3">
    <name type="scientific">Bordetella genomosp. 13</name>
    <dbReference type="NCBI Taxonomy" id="463040"/>
    <lineage>
        <taxon>Bacteria</taxon>
        <taxon>Pseudomonadati</taxon>
        <taxon>Pseudomonadota</taxon>
        <taxon>Betaproteobacteria</taxon>
        <taxon>Burkholderiales</taxon>
        <taxon>Alcaligenaceae</taxon>
        <taxon>Bordetella</taxon>
    </lineage>
</organism>
<dbReference type="Proteomes" id="UP000194161">
    <property type="component" value="Chromosome"/>
</dbReference>
<accession>A0A1W6ZBP1</accession>
<dbReference type="InterPro" id="IPR012902">
    <property type="entry name" value="N_methyl_site"/>
</dbReference>
<evidence type="ECO:0000313" key="3">
    <source>
        <dbReference type="Proteomes" id="UP000194161"/>
    </source>
</evidence>
<reference evidence="2 3" key="1">
    <citation type="submission" date="2017-05" db="EMBL/GenBank/DDBJ databases">
        <title>Complete and WGS of Bordetella genogroups.</title>
        <authorList>
            <person name="Spilker T."/>
            <person name="LiPuma J."/>
        </authorList>
    </citation>
    <scope>NUCLEOTIDE SEQUENCE [LARGE SCALE GENOMIC DNA]</scope>
    <source>
        <strain evidence="2 3">AU7206</strain>
    </source>
</reference>
<dbReference type="STRING" id="463040.CAL15_10275"/>
<dbReference type="AlphaFoldDB" id="A0A1W6ZBP1"/>